<keyword evidence="13" id="KW-0808">Transferase</keyword>
<keyword evidence="6" id="KW-0547">Nucleotide-binding</keyword>
<evidence type="ECO:0000256" key="13">
    <source>
        <dbReference type="ARBA" id="ARBA00022932"/>
    </source>
</evidence>
<dbReference type="GO" id="GO:0015074">
    <property type="term" value="P:DNA integration"/>
    <property type="evidence" value="ECO:0007669"/>
    <property type="project" value="UniProtKB-KW"/>
</dbReference>
<protein>
    <recommendedName>
        <fullName evidence="17">Retrovirus-related Pol polyprotein from transposon TNT 1-94-like beta-barrel domain-containing protein</fullName>
    </recommendedName>
</protein>
<dbReference type="GO" id="GO:0046872">
    <property type="term" value="F:metal ion binding"/>
    <property type="evidence" value="ECO:0007669"/>
    <property type="project" value="UniProtKB-KW"/>
</dbReference>
<evidence type="ECO:0000256" key="2">
    <source>
        <dbReference type="ARBA" id="ARBA00022612"/>
    </source>
</evidence>
<dbReference type="GO" id="GO:0003887">
    <property type="term" value="F:DNA-directed DNA polymerase activity"/>
    <property type="evidence" value="ECO:0007669"/>
    <property type="project" value="UniProtKB-KW"/>
</dbReference>
<dbReference type="PANTHER" id="PTHR42648:SF11">
    <property type="entry name" value="TRANSPOSON TY4-P GAG-POL POLYPROTEIN"/>
    <property type="match status" value="1"/>
</dbReference>
<dbReference type="Proteomes" id="UP001458880">
    <property type="component" value="Unassembled WGS sequence"/>
</dbReference>
<evidence type="ECO:0000256" key="3">
    <source>
        <dbReference type="ARBA" id="ARBA00022670"/>
    </source>
</evidence>
<evidence type="ECO:0000256" key="8">
    <source>
        <dbReference type="ARBA" id="ARBA00022801"/>
    </source>
</evidence>
<keyword evidence="15" id="KW-0233">DNA recombination</keyword>
<dbReference type="GO" id="GO:0003964">
    <property type="term" value="F:RNA-directed DNA polymerase activity"/>
    <property type="evidence" value="ECO:0007669"/>
    <property type="project" value="UniProtKB-KW"/>
</dbReference>
<evidence type="ECO:0000256" key="1">
    <source>
        <dbReference type="ARBA" id="ARBA00002180"/>
    </source>
</evidence>
<dbReference type="GO" id="GO:0008233">
    <property type="term" value="F:peptidase activity"/>
    <property type="evidence" value="ECO:0007669"/>
    <property type="project" value="UniProtKB-KW"/>
</dbReference>
<feature type="domain" description="Retrovirus-related Pol polyprotein from transposon TNT 1-94-like beta-barrel" evidence="17">
    <location>
        <begin position="136"/>
        <end position="215"/>
    </location>
</feature>
<dbReference type="AlphaFoldDB" id="A0AAW1HVF1"/>
<keyword evidence="14" id="KW-0917">Virion maturation</keyword>
<evidence type="ECO:0000256" key="4">
    <source>
        <dbReference type="ARBA" id="ARBA00022722"/>
    </source>
</evidence>
<dbReference type="GO" id="GO:0005524">
    <property type="term" value="F:ATP binding"/>
    <property type="evidence" value="ECO:0007669"/>
    <property type="project" value="UniProtKB-KW"/>
</dbReference>
<organism evidence="18 19">
    <name type="scientific">Popillia japonica</name>
    <name type="common">Japanese beetle</name>
    <dbReference type="NCBI Taxonomy" id="7064"/>
    <lineage>
        <taxon>Eukaryota</taxon>
        <taxon>Metazoa</taxon>
        <taxon>Ecdysozoa</taxon>
        <taxon>Arthropoda</taxon>
        <taxon>Hexapoda</taxon>
        <taxon>Insecta</taxon>
        <taxon>Pterygota</taxon>
        <taxon>Neoptera</taxon>
        <taxon>Endopterygota</taxon>
        <taxon>Coleoptera</taxon>
        <taxon>Polyphaga</taxon>
        <taxon>Scarabaeiformia</taxon>
        <taxon>Scarabaeidae</taxon>
        <taxon>Rutelinae</taxon>
        <taxon>Popillia</taxon>
    </lineage>
</organism>
<evidence type="ECO:0000313" key="19">
    <source>
        <dbReference type="Proteomes" id="UP001458880"/>
    </source>
</evidence>
<sequence>MLGAWMEENKTKDWPAGIKFIQFKKNRALHSGILVTLVVEHLLKEMEGESNDLEKPNLHIEIEESRVELEVDNVTVDAGQLTEYRYENRIVCGQCSTVLLLFGENVNNDGKCLNCERQENIVNERKRSREFLDKQAAKMLKLSNQKFSEVQVELSTGKSVIIGDGRKLNATGVGQIALKAYDGHSYIETTLNNVLHVPELKMNLFSVASAINKGYTMTANHDRCEFIKNKRVCAIAHERLAHQNCKRVKDILKERNIEYTEVDGTCTACLEGKQHRLPFPTSETVTSRSEAARTMIHAKKLDKEMWAEAVNTAVYVLNRSSKSNIQGQTPYEVWTGKSWDDRVEVARKEVEQECATEQNTLTGEDMLNCNEEESEDNKRQEERNRDKDLRETEET</sequence>
<feature type="region of interest" description="Disordered" evidence="16">
    <location>
        <begin position="354"/>
        <end position="395"/>
    </location>
</feature>
<dbReference type="InterPro" id="IPR012337">
    <property type="entry name" value="RNaseH-like_sf"/>
</dbReference>
<evidence type="ECO:0000256" key="5">
    <source>
        <dbReference type="ARBA" id="ARBA00022723"/>
    </source>
</evidence>
<dbReference type="EMBL" id="JASPKY010000911">
    <property type="protein sequence ID" value="KAK9680351.1"/>
    <property type="molecule type" value="Genomic_DNA"/>
</dbReference>
<keyword evidence="7" id="KW-0255">Endonuclease</keyword>
<dbReference type="Gene3D" id="3.30.420.10">
    <property type="entry name" value="Ribonuclease H-like superfamily/Ribonuclease H"/>
    <property type="match status" value="1"/>
</dbReference>
<comment type="function">
    <text evidence="1">The aspartyl protease (PR) mediates the proteolytic cleavages of the Gag and Gag-Pol polyproteins after assembly of the VLP.</text>
</comment>
<feature type="compositionally biased region" description="Basic and acidic residues" evidence="16">
    <location>
        <begin position="376"/>
        <end position="395"/>
    </location>
</feature>
<dbReference type="GO" id="GO:0004519">
    <property type="term" value="F:endonuclease activity"/>
    <property type="evidence" value="ECO:0007669"/>
    <property type="project" value="UniProtKB-KW"/>
</dbReference>
<evidence type="ECO:0000313" key="18">
    <source>
        <dbReference type="EMBL" id="KAK9680351.1"/>
    </source>
</evidence>
<evidence type="ECO:0000256" key="14">
    <source>
        <dbReference type="ARBA" id="ARBA00023113"/>
    </source>
</evidence>
<keyword evidence="11" id="KW-0229">DNA integration</keyword>
<evidence type="ECO:0000256" key="10">
    <source>
        <dbReference type="ARBA" id="ARBA00022842"/>
    </source>
</evidence>
<keyword evidence="3" id="KW-0645">Protease</keyword>
<keyword evidence="2" id="KW-1188">Viral release from host cell</keyword>
<keyword evidence="10" id="KW-0460">Magnesium</keyword>
<evidence type="ECO:0000259" key="17">
    <source>
        <dbReference type="Pfam" id="PF22936"/>
    </source>
</evidence>
<keyword evidence="13" id="KW-0548">Nucleotidyltransferase</keyword>
<comment type="caution">
    <text evidence="18">The sequence shown here is derived from an EMBL/GenBank/DDBJ whole genome shotgun (WGS) entry which is preliminary data.</text>
</comment>
<evidence type="ECO:0000256" key="11">
    <source>
        <dbReference type="ARBA" id="ARBA00022908"/>
    </source>
</evidence>
<dbReference type="GO" id="GO:0006508">
    <property type="term" value="P:proteolysis"/>
    <property type="evidence" value="ECO:0007669"/>
    <property type="project" value="UniProtKB-KW"/>
</dbReference>
<evidence type="ECO:0000256" key="12">
    <source>
        <dbReference type="ARBA" id="ARBA00022918"/>
    </source>
</evidence>
<proteinExistence type="predicted"/>
<name>A0AAW1HVF1_POPJA</name>
<evidence type="ECO:0000256" key="7">
    <source>
        <dbReference type="ARBA" id="ARBA00022759"/>
    </source>
</evidence>
<keyword evidence="5" id="KW-0479">Metal-binding</keyword>
<keyword evidence="8" id="KW-0378">Hydrolase</keyword>
<keyword evidence="19" id="KW-1185">Reference proteome</keyword>
<accession>A0AAW1HVF1</accession>
<evidence type="ECO:0000256" key="16">
    <source>
        <dbReference type="SAM" id="MobiDB-lite"/>
    </source>
</evidence>
<gene>
    <name evidence="18" type="ORF">QE152_g39170</name>
</gene>
<dbReference type="GO" id="GO:0006310">
    <property type="term" value="P:DNA recombination"/>
    <property type="evidence" value="ECO:0007669"/>
    <property type="project" value="UniProtKB-KW"/>
</dbReference>
<dbReference type="InterPro" id="IPR039537">
    <property type="entry name" value="Retrotran_Ty1/copia-like"/>
</dbReference>
<dbReference type="SUPFAM" id="SSF53098">
    <property type="entry name" value="Ribonuclease H-like"/>
    <property type="match status" value="1"/>
</dbReference>
<evidence type="ECO:0000256" key="6">
    <source>
        <dbReference type="ARBA" id="ARBA00022741"/>
    </source>
</evidence>
<dbReference type="InterPro" id="IPR036397">
    <property type="entry name" value="RNaseH_sf"/>
</dbReference>
<reference evidence="18 19" key="1">
    <citation type="journal article" date="2024" name="BMC Genomics">
        <title>De novo assembly and annotation of Popillia japonica's genome with initial clues to its potential as an invasive pest.</title>
        <authorList>
            <person name="Cucini C."/>
            <person name="Boschi S."/>
            <person name="Funari R."/>
            <person name="Cardaioli E."/>
            <person name="Iannotti N."/>
            <person name="Marturano G."/>
            <person name="Paoli F."/>
            <person name="Bruttini M."/>
            <person name="Carapelli A."/>
            <person name="Frati F."/>
            <person name="Nardi F."/>
        </authorList>
    </citation>
    <scope>NUCLEOTIDE SEQUENCE [LARGE SCALE GENOMIC DNA]</scope>
    <source>
        <strain evidence="18">DMR45628</strain>
    </source>
</reference>
<keyword evidence="13" id="KW-0239">DNA-directed DNA polymerase</keyword>
<evidence type="ECO:0000256" key="15">
    <source>
        <dbReference type="ARBA" id="ARBA00023172"/>
    </source>
</evidence>
<keyword evidence="4" id="KW-0540">Nuclease</keyword>
<keyword evidence="12" id="KW-0695">RNA-directed DNA polymerase</keyword>
<dbReference type="GO" id="GO:0003676">
    <property type="term" value="F:nucleic acid binding"/>
    <property type="evidence" value="ECO:0007669"/>
    <property type="project" value="InterPro"/>
</dbReference>
<keyword evidence="9" id="KW-0067">ATP-binding</keyword>
<dbReference type="PANTHER" id="PTHR42648">
    <property type="entry name" value="TRANSPOSASE, PUTATIVE-RELATED"/>
    <property type="match status" value="1"/>
</dbReference>
<dbReference type="InterPro" id="IPR054722">
    <property type="entry name" value="PolX-like_BBD"/>
</dbReference>
<dbReference type="Pfam" id="PF22936">
    <property type="entry name" value="Pol_BBD"/>
    <property type="match status" value="1"/>
</dbReference>
<evidence type="ECO:0000256" key="9">
    <source>
        <dbReference type="ARBA" id="ARBA00022840"/>
    </source>
</evidence>